<evidence type="ECO:0000313" key="2">
    <source>
        <dbReference type="Proteomes" id="UP001239759"/>
    </source>
</evidence>
<name>A0ABT7FUP0_9CORY</name>
<dbReference type="GO" id="GO:0005524">
    <property type="term" value="F:ATP binding"/>
    <property type="evidence" value="ECO:0007669"/>
    <property type="project" value="UniProtKB-KW"/>
</dbReference>
<dbReference type="PANTHER" id="PTHR30595">
    <property type="entry name" value="GLPR-RELATED TRANSCRIPTIONAL REPRESSOR"/>
    <property type="match status" value="1"/>
</dbReference>
<dbReference type="EMBL" id="JASNUQ010000003">
    <property type="protein sequence ID" value="MDK4289702.1"/>
    <property type="molecule type" value="Genomic_DNA"/>
</dbReference>
<dbReference type="Pfam" id="PF13749">
    <property type="entry name" value="HATPase_c_4"/>
    <property type="match status" value="1"/>
</dbReference>
<dbReference type="Proteomes" id="UP001239759">
    <property type="component" value="Unassembled WGS sequence"/>
</dbReference>
<accession>A0ABT7FUP0</accession>
<dbReference type="GeneID" id="42782608"/>
<evidence type="ECO:0000313" key="1">
    <source>
        <dbReference type="EMBL" id="MDK4289702.1"/>
    </source>
</evidence>
<dbReference type="PANTHER" id="PTHR30595:SF6">
    <property type="entry name" value="SCHLAFEN ALBA-2 DOMAIN-CONTAINING PROTEIN"/>
    <property type="match status" value="1"/>
</dbReference>
<dbReference type="RefSeq" id="WP_027017466.1">
    <property type="nucleotide sequence ID" value="NZ_CP051667.1"/>
</dbReference>
<comment type="caution">
    <text evidence="1">The sequence shown here is derived from an EMBL/GenBank/DDBJ whole genome shotgun (WGS) entry which is preliminary data.</text>
</comment>
<reference evidence="1 2" key="1">
    <citation type="submission" date="2023-05" db="EMBL/GenBank/DDBJ databases">
        <title>Metabolic capabilities are highly conserved among human nasal-associated Corynebacterium species in pangenomic analyses.</title>
        <authorList>
            <person name="Tran T.H."/>
            <person name="Roberts A.Q."/>
            <person name="Escapa I.F."/>
            <person name="Gao W."/>
            <person name="Conlan S."/>
            <person name="Kong H."/>
            <person name="Segre J.A."/>
            <person name="Kelly M.S."/>
            <person name="Lemon K.P."/>
        </authorList>
    </citation>
    <scope>NUCLEOTIDE SEQUENCE [LARGE SCALE GENOMIC DNA]</scope>
    <source>
        <strain evidence="1 2">KPL3772</strain>
    </source>
</reference>
<keyword evidence="1" id="KW-0067">ATP-binding</keyword>
<organism evidence="1 2">
    <name type="scientific">Corynebacterium pseudodiphtheriticum</name>
    <dbReference type="NCBI Taxonomy" id="37637"/>
    <lineage>
        <taxon>Bacteria</taxon>
        <taxon>Bacillati</taxon>
        <taxon>Actinomycetota</taxon>
        <taxon>Actinomycetes</taxon>
        <taxon>Mycobacteriales</taxon>
        <taxon>Corynebacteriaceae</taxon>
        <taxon>Corynebacterium</taxon>
    </lineage>
</organism>
<gene>
    <name evidence="1" type="ORF">QPX23_02995</name>
</gene>
<keyword evidence="1" id="KW-0547">Nucleotide-binding</keyword>
<protein>
    <submittedName>
        <fullName evidence="1">ATP-binding protein</fullName>
    </submittedName>
</protein>
<sequence length="196" mass="21422">MVHRDLSAASLGGGKSVEIRLTRERLIVTNPGGLHGLSIEQLTGSDLAKSAVNQRLYDLMRQVKTSDGSSVIEGEGGGIAEILRACRDSNLTRPQFFDNGAQFKVIFRRQSRLSAEQRQHAQKLAHNQELSLIQMEVLLSLEQGATWSIGQIRKQFAPLGQSEADDLLTELSSLKLAYYQDGGTSSAGYFARDTTG</sequence>
<keyword evidence="2" id="KW-1185">Reference proteome</keyword>
<dbReference type="InterPro" id="IPR038475">
    <property type="entry name" value="RecG_C_sf"/>
</dbReference>
<proteinExistence type="predicted"/>
<dbReference type="Gene3D" id="3.30.565.60">
    <property type="match status" value="1"/>
</dbReference>